<keyword evidence="6" id="KW-0346">Stress response</keyword>
<keyword evidence="9" id="KW-1185">Reference proteome</keyword>
<feature type="DNA-binding region" description="H-T-H motif" evidence="6">
    <location>
        <begin position="218"/>
        <end position="237"/>
    </location>
</feature>
<comment type="caution">
    <text evidence="8">The sequence shown here is derived from an EMBL/GenBank/DDBJ whole genome shotgun (WGS) entry which is preliminary data.</text>
</comment>
<dbReference type="InterPro" id="IPR014284">
    <property type="entry name" value="RNA_pol_sigma-70_dom"/>
</dbReference>
<name>A0ABV6DPF7_9BACL</name>
<dbReference type="Proteomes" id="UP001589776">
    <property type="component" value="Unassembled WGS sequence"/>
</dbReference>
<dbReference type="EMBL" id="JBHLWN010000074">
    <property type="protein sequence ID" value="MFC0214530.1"/>
    <property type="molecule type" value="Genomic_DNA"/>
</dbReference>
<protein>
    <recommendedName>
        <fullName evidence="6">RNA polymerase sigma factor SigI</fullName>
    </recommendedName>
</protein>
<sequence>MLLVLFNKFLGKRRSSHPNSNSIEAALPEQQVVRIQQGDLRLRNQFIADYQPYVAKVTSRFCKRYVDPARDDEFSIALAAFNEAINQFAPQAGRSFLSFAETVMRRRLIDFVRKEQRFRGQVPLSSFEVEDDEDNIINPVEVHQAIELYEKQRGLEERKGEIADFSRVLAEFGVSFTELAEVAPKHEDSRRMLLRIGHTLAGSSAMMRILVTKRTLPIKELLEQVDVSRKTLERNRKYLIAMALILNGPYPYLRDYLRIHDEEDNDADAPAGRRTVHE</sequence>
<dbReference type="NCBIfam" id="TIGR02937">
    <property type="entry name" value="sigma70-ECF"/>
    <property type="match status" value="1"/>
</dbReference>
<dbReference type="RefSeq" id="WP_377471908.1">
    <property type="nucleotide sequence ID" value="NZ_JBHLWN010000074.1"/>
</dbReference>
<evidence type="ECO:0000256" key="1">
    <source>
        <dbReference type="ARBA" id="ARBA00022490"/>
    </source>
</evidence>
<keyword evidence="5 6" id="KW-0804">Transcription</keyword>
<keyword evidence="4 6" id="KW-0238">DNA-binding</keyword>
<dbReference type="InterPro" id="IPR013325">
    <property type="entry name" value="RNA_pol_sigma_r2"/>
</dbReference>
<evidence type="ECO:0000259" key="7">
    <source>
        <dbReference type="Pfam" id="PF04542"/>
    </source>
</evidence>
<comment type="activity regulation">
    <text evidence="6">Negatively regulated by the anti-sigma-I factor RsgI.</text>
</comment>
<evidence type="ECO:0000256" key="4">
    <source>
        <dbReference type="ARBA" id="ARBA00023125"/>
    </source>
</evidence>
<evidence type="ECO:0000256" key="5">
    <source>
        <dbReference type="ARBA" id="ARBA00023163"/>
    </source>
</evidence>
<dbReference type="HAMAP" id="MF_02064">
    <property type="entry name" value="Sigma70_SigI"/>
    <property type="match status" value="1"/>
</dbReference>
<comment type="function">
    <text evidence="6">Sigma factors are initiation factors that promote the attachment of RNA polymerase to specific initiation sites and are then released.</text>
</comment>
<evidence type="ECO:0000256" key="2">
    <source>
        <dbReference type="ARBA" id="ARBA00023015"/>
    </source>
</evidence>
<proteinExistence type="inferred from homology"/>
<dbReference type="PANTHER" id="PTHR30385:SF6">
    <property type="entry name" value="RNA POLYMERASE SIGMA FACTOR SIGI"/>
    <property type="match status" value="1"/>
</dbReference>
<dbReference type="Gene3D" id="1.10.1740.10">
    <property type="match status" value="1"/>
</dbReference>
<accession>A0ABV6DPF7</accession>
<comment type="subcellular location">
    <subcellularLocation>
        <location evidence="6">Cytoplasm</location>
    </subcellularLocation>
</comment>
<evidence type="ECO:0000256" key="3">
    <source>
        <dbReference type="ARBA" id="ARBA00023082"/>
    </source>
</evidence>
<keyword evidence="2 6" id="KW-0805">Transcription regulation</keyword>
<organism evidence="8 9">
    <name type="scientific">Paenibacillus chartarius</name>
    <dbReference type="NCBI Taxonomy" id="747481"/>
    <lineage>
        <taxon>Bacteria</taxon>
        <taxon>Bacillati</taxon>
        <taxon>Bacillota</taxon>
        <taxon>Bacilli</taxon>
        <taxon>Bacillales</taxon>
        <taxon>Paenibacillaceae</taxon>
        <taxon>Paenibacillus</taxon>
    </lineage>
</organism>
<feature type="short sequence motif" description="Polymerase core binding" evidence="6">
    <location>
        <begin position="72"/>
        <end position="85"/>
    </location>
</feature>
<dbReference type="NCBIfam" id="NF006176">
    <property type="entry name" value="PRK08311.2-4"/>
    <property type="match status" value="1"/>
</dbReference>
<dbReference type="PIRSF" id="PIRSF038953">
    <property type="entry name" value="SigI"/>
    <property type="match status" value="1"/>
</dbReference>
<comment type="similarity">
    <text evidence="6">Belongs to the sigma-70 factor family. SigI subfamily.</text>
</comment>
<gene>
    <name evidence="6 8" type="primary">sigI</name>
    <name evidence="8" type="ORF">ACFFK0_19030</name>
</gene>
<dbReference type="PANTHER" id="PTHR30385">
    <property type="entry name" value="SIGMA FACTOR F FLAGELLAR"/>
    <property type="match status" value="1"/>
</dbReference>
<dbReference type="SUPFAM" id="SSF88946">
    <property type="entry name" value="Sigma2 domain of RNA polymerase sigma factors"/>
    <property type="match status" value="1"/>
</dbReference>
<keyword evidence="3 6" id="KW-0731">Sigma factor</keyword>
<dbReference type="NCBIfam" id="TIGR02895">
    <property type="entry name" value="spore_sigI"/>
    <property type="match status" value="1"/>
</dbReference>
<evidence type="ECO:0000313" key="9">
    <source>
        <dbReference type="Proteomes" id="UP001589776"/>
    </source>
</evidence>
<dbReference type="InterPro" id="IPR007627">
    <property type="entry name" value="RNA_pol_sigma70_r2"/>
</dbReference>
<keyword evidence="1 6" id="KW-0963">Cytoplasm</keyword>
<evidence type="ECO:0000313" key="8">
    <source>
        <dbReference type="EMBL" id="MFC0214530.1"/>
    </source>
</evidence>
<feature type="domain" description="RNA polymerase sigma-70 region 2" evidence="7">
    <location>
        <begin position="47"/>
        <end position="117"/>
    </location>
</feature>
<dbReference type="Pfam" id="PF04542">
    <property type="entry name" value="Sigma70_r2"/>
    <property type="match status" value="1"/>
</dbReference>
<reference evidence="8 9" key="1">
    <citation type="submission" date="2024-09" db="EMBL/GenBank/DDBJ databases">
        <authorList>
            <person name="Sun Q."/>
            <person name="Mori K."/>
        </authorList>
    </citation>
    <scope>NUCLEOTIDE SEQUENCE [LARGE SCALE GENOMIC DNA]</scope>
    <source>
        <strain evidence="8 9">CCM 7759</strain>
    </source>
</reference>
<comment type="subunit">
    <text evidence="6">Interacts with RsgI.</text>
</comment>
<evidence type="ECO:0000256" key="6">
    <source>
        <dbReference type="HAMAP-Rule" id="MF_02064"/>
    </source>
</evidence>
<dbReference type="InterPro" id="IPR014244">
    <property type="entry name" value="RNA_pol_sigma-I"/>
</dbReference>